<dbReference type="PANTHER" id="PTHR46339">
    <property type="entry name" value="PROTEIN CBG15282-RELATED"/>
    <property type="match status" value="1"/>
</dbReference>
<name>A0ABR1E7N5_NECAM</name>
<evidence type="ECO:0000313" key="3">
    <source>
        <dbReference type="Proteomes" id="UP001303046"/>
    </source>
</evidence>
<dbReference type="PROSITE" id="PS00280">
    <property type="entry name" value="BPTI_KUNITZ_1"/>
    <property type="match status" value="1"/>
</dbReference>
<feature type="domain" description="BPTI/Kunitz inhibitor" evidence="1">
    <location>
        <begin position="9"/>
        <end position="34"/>
    </location>
</feature>
<dbReference type="InterPro" id="IPR036880">
    <property type="entry name" value="Kunitz_BPTI_sf"/>
</dbReference>
<accession>A0ABR1E7N5</accession>
<dbReference type="PROSITE" id="PS50279">
    <property type="entry name" value="BPTI_KUNITZ_2"/>
    <property type="match status" value="2"/>
</dbReference>
<sequence>MPRFKEGICQPFMYNGCNGNGNRFESAAECKRICIDGNGATSLQRDDATAGLQASMRSACRAEYSTDHLIPQQCTTAEYLCNLRYDSGKFAVGGEKSDRYFYTSQYRTCMRFSFYGTLGNENNFPDYNSCMRTCGVLAQQ</sequence>
<evidence type="ECO:0000259" key="1">
    <source>
        <dbReference type="PROSITE" id="PS50279"/>
    </source>
</evidence>
<comment type="caution">
    <text evidence="2">The sequence shown here is derived from an EMBL/GenBank/DDBJ whole genome shotgun (WGS) entry which is preliminary data.</text>
</comment>
<dbReference type="InterPro" id="IPR002223">
    <property type="entry name" value="Kunitz_BPTI"/>
</dbReference>
<dbReference type="PRINTS" id="PR00759">
    <property type="entry name" value="BASICPTASE"/>
</dbReference>
<feature type="domain" description="BPTI/Kunitz inhibitor" evidence="1">
    <location>
        <begin position="81"/>
        <end position="134"/>
    </location>
</feature>
<dbReference type="SMART" id="SM00131">
    <property type="entry name" value="KU"/>
    <property type="match status" value="2"/>
</dbReference>
<dbReference type="InterPro" id="IPR020901">
    <property type="entry name" value="Prtase_inh_Kunz-CS"/>
</dbReference>
<dbReference type="PANTHER" id="PTHR46339:SF9">
    <property type="entry name" value="BPTI_KUNITZ INHIBITOR DOMAIN-CONTAINING PROTEIN"/>
    <property type="match status" value="1"/>
</dbReference>
<gene>
    <name evidence="2" type="primary">Necator_chrV.g20912</name>
    <name evidence="2" type="ORF">RB195_016119</name>
</gene>
<proteinExistence type="predicted"/>
<evidence type="ECO:0000313" key="2">
    <source>
        <dbReference type="EMBL" id="KAK6758702.1"/>
    </source>
</evidence>
<dbReference type="Pfam" id="PF00014">
    <property type="entry name" value="Kunitz_BPTI"/>
    <property type="match status" value="2"/>
</dbReference>
<keyword evidence="3" id="KW-1185">Reference proteome</keyword>
<protein>
    <recommendedName>
        <fullName evidence="1">BPTI/Kunitz inhibitor domain-containing protein</fullName>
    </recommendedName>
</protein>
<dbReference type="InterPro" id="IPR053014">
    <property type="entry name" value="Cuticle_assoc_divergent"/>
</dbReference>
<dbReference type="Gene3D" id="4.10.410.10">
    <property type="entry name" value="Pancreatic trypsin inhibitor Kunitz domain"/>
    <property type="match status" value="2"/>
</dbReference>
<dbReference type="Proteomes" id="UP001303046">
    <property type="component" value="Unassembled WGS sequence"/>
</dbReference>
<organism evidence="2 3">
    <name type="scientific">Necator americanus</name>
    <name type="common">Human hookworm</name>
    <dbReference type="NCBI Taxonomy" id="51031"/>
    <lineage>
        <taxon>Eukaryota</taxon>
        <taxon>Metazoa</taxon>
        <taxon>Ecdysozoa</taxon>
        <taxon>Nematoda</taxon>
        <taxon>Chromadorea</taxon>
        <taxon>Rhabditida</taxon>
        <taxon>Rhabditina</taxon>
        <taxon>Rhabditomorpha</taxon>
        <taxon>Strongyloidea</taxon>
        <taxon>Ancylostomatidae</taxon>
        <taxon>Bunostominae</taxon>
        <taxon>Necator</taxon>
    </lineage>
</organism>
<dbReference type="SUPFAM" id="SSF57362">
    <property type="entry name" value="BPTI-like"/>
    <property type="match status" value="2"/>
</dbReference>
<dbReference type="EMBL" id="JAVFWL010000005">
    <property type="protein sequence ID" value="KAK6758702.1"/>
    <property type="molecule type" value="Genomic_DNA"/>
</dbReference>
<reference evidence="2 3" key="1">
    <citation type="submission" date="2023-08" db="EMBL/GenBank/DDBJ databases">
        <title>A Necator americanus chromosomal reference genome.</title>
        <authorList>
            <person name="Ilik V."/>
            <person name="Petrzelkova K.J."/>
            <person name="Pardy F."/>
            <person name="Fuh T."/>
            <person name="Niatou-Singa F.S."/>
            <person name="Gouil Q."/>
            <person name="Baker L."/>
            <person name="Ritchie M.E."/>
            <person name="Jex A.R."/>
            <person name="Gazzola D."/>
            <person name="Li H."/>
            <person name="Toshio Fujiwara R."/>
            <person name="Zhan B."/>
            <person name="Aroian R.V."/>
            <person name="Pafco B."/>
            <person name="Schwarz E.M."/>
        </authorList>
    </citation>
    <scope>NUCLEOTIDE SEQUENCE [LARGE SCALE GENOMIC DNA]</scope>
    <source>
        <strain evidence="2 3">Aroian</strain>
        <tissue evidence="2">Whole animal</tissue>
    </source>
</reference>